<keyword evidence="2 5" id="KW-0689">Ribosomal protein</keyword>
<dbReference type="GO" id="GO:0003735">
    <property type="term" value="F:structural constituent of ribosome"/>
    <property type="evidence" value="ECO:0007669"/>
    <property type="project" value="InterPro"/>
</dbReference>
<dbReference type="GO" id="GO:0006412">
    <property type="term" value="P:translation"/>
    <property type="evidence" value="ECO:0007669"/>
    <property type="project" value="UniProtKB-UniRule"/>
</dbReference>
<dbReference type="AlphaFoldDB" id="A0A7V3JA23"/>
<reference evidence="6" key="1">
    <citation type="journal article" date="2020" name="mSystems">
        <title>Genome- and Community-Level Interaction Insights into Carbon Utilization and Element Cycling Functions of Hydrothermarchaeota in Hydrothermal Sediment.</title>
        <authorList>
            <person name="Zhou Z."/>
            <person name="Liu Y."/>
            <person name="Xu W."/>
            <person name="Pan J."/>
            <person name="Luo Z.H."/>
            <person name="Li M."/>
        </authorList>
    </citation>
    <scope>NUCLEOTIDE SEQUENCE [LARGE SCALE GENOMIC DNA]</scope>
    <source>
        <strain evidence="6">SpSt-757</strain>
    </source>
</reference>
<dbReference type="Gene3D" id="1.10.287.310">
    <property type="match status" value="1"/>
</dbReference>
<organism evidence="6">
    <name type="scientific">candidate division CPR3 bacterium</name>
    <dbReference type="NCBI Taxonomy" id="2268181"/>
    <lineage>
        <taxon>Bacteria</taxon>
        <taxon>Bacteria division CPR3</taxon>
    </lineage>
</organism>
<accession>A0A7V3JA23</accession>
<dbReference type="NCBIfam" id="TIGR00012">
    <property type="entry name" value="L29"/>
    <property type="match status" value="1"/>
</dbReference>
<dbReference type="GO" id="GO:0005840">
    <property type="term" value="C:ribosome"/>
    <property type="evidence" value="ECO:0007669"/>
    <property type="project" value="UniProtKB-KW"/>
</dbReference>
<dbReference type="InterPro" id="IPR036049">
    <property type="entry name" value="Ribosomal_uL29_sf"/>
</dbReference>
<dbReference type="SUPFAM" id="SSF46561">
    <property type="entry name" value="Ribosomal protein L29 (L29p)"/>
    <property type="match status" value="1"/>
</dbReference>
<dbReference type="InterPro" id="IPR001854">
    <property type="entry name" value="Ribosomal_uL29"/>
</dbReference>
<comment type="caution">
    <text evidence="6">The sequence shown here is derived from an EMBL/GenBank/DDBJ whole genome shotgun (WGS) entry which is preliminary data.</text>
</comment>
<evidence type="ECO:0000256" key="2">
    <source>
        <dbReference type="ARBA" id="ARBA00022980"/>
    </source>
</evidence>
<dbReference type="GO" id="GO:1990904">
    <property type="term" value="C:ribonucleoprotein complex"/>
    <property type="evidence" value="ECO:0007669"/>
    <property type="project" value="UniProtKB-KW"/>
</dbReference>
<evidence type="ECO:0000256" key="1">
    <source>
        <dbReference type="ARBA" id="ARBA00009254"/>
    </source>
</evidence>
<keyword evidence="3 5" id="KW-0687">Ribonucleoprotein</keyword>
<sequence length="85" mass="10168">MKSKEELKELRGKSSKELLQVLKNDYEEMRKLRFQAKIGELKDINKIKKTKEKIARLLTVLREKFEDEAMEATNEKETKRRSGQR</sequence>
<evidence type="ECO:0000256" key="4">
    <source>
        <dbReference type="ARBA" id="ARBA00035204"/>
    </source>
</evidence>
<comment type="similarity">
    <text evidence="1 5">Belongs to the universal ribosomal protein uL29 family.</text>
</comment>
<dbReference type="HAMAP" id="MF_00374">
    <property type="entry name" value="Ribosomal_uL29"/>
    <property type="match status" value="1"/>
</dbReference>
<evidence type="ECO:0000313" key="6">
    <source>
        <dbReference type="EMBL" id="HFZ08943.1"/>
    </source>
</evidence>
<dbReference type="EMBL" id="DTGG01000075">
    <property type="protein sequence ID" value="HFZ08943.1"/>
    <property type="molecule type" value="Genomic_DNA"/>
</dbReference>
<name>A0A7V3JA23_UNCC3</name>
<gene>
    <name evidence="5 6" type="primary">rpmC</name>
    <name evidence="6" type="ORF">ENV41_02280</name>
</gene>
<evidence type="ECO:0000256" key="3">
    <source>
        <dbReference type="ARBA" id="ARBA00023274"/>
    </source>
</evidence>
<evidence type="ECO:0000256" key="5">
    <source>
        <dbReference type="HAMAP-Rule" id="MF_00374"/>
    </source>
</evidence>
<protein>
    <recommendedName>
        <fullName evidence="4 5">Large ribosomal subunit protein uL29</fullName>
    </recommendedName>
</protein>
<dbReference type="Pfam" id="PF00831">
    <property type="entry name" value="Ribosomal_L29"/>
    <property type="match status" value="1"/>
</dbReference>
<proteinExistence type="inferred from homology"/>